<feature type="transmembrane region" description="Helical" evidence="6">
    <location>
        <begin position="48"/>
        <end position="70"/>
    </location>
</feature>
<organism evidence="8 9">
    <name type="scientific">Vanrija pseudolonga</name>
    <dbReference type="NCBI Taxonomy" id="143232"/>
    <lineage>
        <taxon>Eukaryota</taxon>
        <taxon>Fungi</taxon>
        <taxon>Dikarya</taxon>
        <taxon>Basidiomycota</taxon>
        <taxon>Agaricomycotina</taxon>
        <taxon>Tremellomycetes</taxon>
        <taxon>Trichosporonales</taxon>
        <taxon>Trichosporonaceae</taxon>
        <taxon>Vanrija</taxon>
    </lineage>
</organism>
<keyword evidence="4 6" id="KW-1133">Transmembrane helix</keyword>
<proteinExistence type="inferred from homology"/>
<evidence type="ECO:0000256" key="2">
    <source>
        <dbReference type="ARBA" id="ARBA00008066"/>
    </source>
</evidence>
<dbReference type="GeneID" id="87806335"/>
<evidence type="ECO:0000313" key="9">
    <source>
        <dbReference type="Proteomes" id="UP000827549"/>
    </source>
</evidence>
<dbReference type="RefSeq" id="XP_062625599.1">
    <property type="nucleotide sequence ID" value="XM_062769615.1"/>
</dbReference>
<feature type="transmembrane region" description="Helical" evidence="6">
    <location>
        <begin position="128"/>
        <end position="149"/>
    </location>
</feature>
<reference evidence="8" key="1">
    <citation type="submission" date="2023-10" db="EMBL/GenBank/DDBJ databases">
        <authorList>
            <person name="Noh H."/>
        </authorList>
    </citation>
    <scope>NUCLEOTIDE SEQUENCE</scope>
    <source>
        <strain evidence="8">DUCC4014</strain>
    </source>
</reference>
<evidence type="ECO:0000256" key="1">
    <source>
        <dbReference type="ARBA" id="ARBA00004141"/>
    </source>
</evidence>
<feature type="domain" description="Amino acid transporter transmembrane" evidence="7">
    <location>
        <begin position="49"/>
        <end position="446"/>
    </location>
</feature>
<feature type="transmembrane region" description="Helical" evidence="6">
    <location>
        <begin position="312"/>
        <end position="332"/>
    </location>
</feature>
<feature type="transmembrane region" description="Helical" evidence="6">
    <location>
        <begin position="379"/>
        <end position="401"/>
    </location>
</feature>
<feature type="transmembrane region" description="Helical" evidence="6">
    <location>
        <begin position="188"/>
        <end position="209"/>
    </location>
</feature>
<keyword evidence="9" id="KW-1185">Reference proteome</keyword>
<dbReference type="GO" id="GO:0016020">
    <property type="term" value="C:membrane"/>
    <property type="evidence" value="ECO:0007669"/>
    <property type="project" value="UniProtKB-SubCell"/>
</dbReference>
<comment type="similarity">
    <text evidence="2">Belongs to the amino acid/polyamine transporter 2 family.</text>
</comment>
<feature type="transmembrane region" description="Helical" evidence="6">
    <location>
        <begin position="155"/>
        <end position="176"/>
    </location>
</feature>
<evidence type="ECO:0000256" key="6">
    <source>
        <dbReference type="SAM" id="Phobius"/>
    </source>
</evidence>
<dbReference type="AlphaFoldDB" id="A0AAF0Y3W3"/>
<feature type="transmembrane region" description="Helical" evidence="6">
    <location>
        <begin position="270"/>
        <end position="292"/>
    </location>
</feature>
<feature type="transmembrane region" description="Helical" evidence="6">
    <location>
        <begin position="353"/>
        <end position="373"/>
    </location>
</feature>
<evidence type="ECO:0000256" key="5">
    <source>
        <dbReference type="ARBA" id="ARBA00023136"/>
    </source>
</evidence>
<dbReference type="EMBL" id="CP086715">
    <property type="protein sequence ID" value="WOO79567.1"/>
    <property type="molecule type" value="Genomic_DNA"/>
</dbReference>
<keyword evidence="5 6" id="KW-0472">Membrane</keyword>
<name>A0AAF0Y3W3_9TREE</name>
<feature type="transmembrane region" description="Helical" evidence="6">
    <location>
        <begin position="76"/>
        <end position="98"/>
    </location>
</feature>
<dbReference type="PANTHER" id="PTHR22950:SF683">
    <property type="entry name" value="AMINO ACID TRANSPORTER (EUROFUNG)"/>
    <property type="match status" value="1"/>
</dbReference>
<sequence length="470" mass="49820">MARRDNKAYADAVVGSAAELEKGGSGGDGVVHDAVWGEQGGSGPNYRAVSAFSAFVLITKADIGLGVLTLPVVFQVLGIIPGVLIILAVMAIVAYCAAAIGPFKLRHPECYTLTEAGRIVGGRWAGEYFFLMYMLDMIFTVAGALISLSTALNALSTHGACTAIFVAVIAAFGFLCCSVRTLNHVAPIGWVGLFCLVTSVIVLAVSVGVQDRPADAPPTGDWGREVKLFGNPTFAEAMAAVNQIVFAGSATSTFFGIVSEMREPKKYTRAMLSSMAFLTGVYVAIGTVVYYYCGQYVSSPALGSAGPLMKKVCYGIAIPGLLASLTLYGHLAGKALFVRILGGSRHLTSSTPVHWATWLGLQAGCMLVAYVIAEAIPNFSSVISLVGSIVKPSVSIIPYTFMWWHDNFRFVPPAERTSRLRWTAALNVFLFLVGAFIMVAGTYGSVKDLIKTSATTGPWSCKDNSNSVHE</sequence>
<dbReference type="InterPro" id="IPR013057">
    <property type="entry name" value="AA_transpt_TM"/>
</dbReference>
<gene>
    <name evidence="8" type="primary">mtr_1</name>
    <name evidence="8" type="ORF">LOC62_02G003089</name>
</gene>
<feature type="transmembrane region" description="Helical" evidence="6">
    <location>
        <begin position="237"/>
        <end position="258"/>
    </location>
</feature>
<evidence type="ECO:0000313" key="8">
    <source>
        <dbReference type="EMBL" id="WOO79567.1"/>
    </source>
</evidence>
<dbReference type="Pfam" id="PF01490">
    <property type="entry name" value="Aa_trans"/>
    <property type="match status" value="1"/>
</dbReference>
<protein>
    <submittedName>
        <fullName evidence="8">N amino acid transport system protein</fullName>
    </submittedName>
</protein>
<evidence type="ECO:0000256" key="4">
    <source>
        <dbReference type="ARBA" id="ARBA00022989"/>
    </source>
</evidence>
<keyword evidence="3 6" id="KW-0812">Transmembrane</keyword>
<evidence type="ECO:0000259" key="7">
    <source>
        <dbReference type="Pfam" id="PF01490"/>
    </source>
</evidence>
<evidence type="ECO:0000256" key="3">
    <source>
        <dbReference type="ARBA" id="ARBA00022692"/>
    </source>
</evidence>
<comment type="subcellular location">
    <subcellularLocation>
        <location evidence="1">Membrane</location>
        <topology evidence="1">Multi-pass membrane protein</topology>
    </subcellularLocation>
</comment>
<dbReference type="PANTHER" id="PTHR22950">
    <property type="entry name" value="AMINO ACID TRANSPORTER"/>
    <property type="match status" value="1"/>
</dbReference>
<accession>A0AAF0Y3W3</accession>
<dbReference type="GO" id="GO:0015179">
    <property type="term" value="F:L-amino acid transmembrane transporter activity"/>
    <property type="evidence" value="ECO:0007669"/>
    <property type="project" value="TreeGrafter"/>
</dbReference>
<feature type="transmembrane region" description="Helical" evidence="6">
    <location>
        <begin position="422"/>
        <end position="443"/>
    </location>
</feature>
<dbReference type="Proteomes" id="UP000827549">
    <property type="component" value="Chromosome 2"/>
</dbReference>